<dbReference type="EC" id="3.5.1.98" evidence="3"/>
<evidence type="ECO:0000256" key="8">
    <source>
        <dbReference type="ARBA" id="ARBA00023163"/>
    </source>
</evidence>
<feature type="compositionally biased region" description="Polar residues" evidence="10">
    <location>
        <begin position="306"/>
        <end position="315"/>
    </location>
</feature>
<dbReference type="PRINTS" id="PR01270">
    <property type="entry name" value="HDASUPER"/>
</dbReference>
<dbReference type="PANTHER" id="PTHR10625">
    <property type="entry name" value="HISTONE DEACETYLASE HDAC1-RELATED"/>
    <property type="match status" value="1"/>
</dbReference>
<dbReference type="AlphaFoldDB" id="A0A8H7BUD7"/>
<evidence type="ECO:0000256" key="9">
    <source>
        <dbReference type="ARBA" id="ARBA00023242"/>
    </source>
</evidence>
<dbReference type="EMBL" id="JABAYA010000031">
    <property type="protein sequence ID" value="KAF7728834.1"/>
    <property type="molecule type" value="Genomic_DNA"/>
</dbReference>
<comment type="subcellular location">
    <subcellularLocation>
        <location evidence="1">Nucleus</location>
    </subcellularLocation>
</comment>
<feature type="compositionally biased region" description="Polar residues" evidence="10">
    <location>
        <begin position="349"/>
        <end position="360"/>
    </location>
</feature>
<comment type="caution">
    <text evidence="12">The sequence shown here is derived from an EMBL/GenBank/DDBJ whole genome shotgun (WGS) entry which is preliminary data.</text>
</comment>
<comment type="similarity">
    <text evidence="2">Belongs to the histone deacetylase family. HD type 2 subfamily.</text>
</comment>
<keyword evidence="7" id="KW-0805">Transcription regulation</keyword>
<evidence type="ECO:0000256" key="1">
    <source>
        <dbReference type="ARBA" id="ARBA00004123"/>
    </source>
</evidence>
<keyword evidence="6" id="KW-0156">Chromatin regulator</keyword>
<accession>A0A8H7BUD7</accession>
<evidence type="ECO:0000313" key="13">
    <source>
        <dbReference type="Proteomes" id="UP000605846"/>
    </source>
</evidence>
<dbReference type="GO" id="GO:0000118">
    <property type="term" value="C:histone deacetylase complex"/>
    <property type="evidence" value="ECO:0007669"/>
    <property type="project" value="TreeGrafter"/>
</dbReference>
<feature type="region of interest" description="Disordered" evidence="10">
    <location>
        <begin position="218"/>
        <end position="397"/>
    </location>
</feature>
<dbReference type="OrthoDB" id="424012at2759"/>
<evidence type="ECO:0000256" key="4">
    <source>
        <dbReference type="ARBA" id="ARBA00022491"/>
    </source>
</evidence>
<dbReference type="InterPro" id="IPR000286">
    <property type="entry name" value="HDACs"/>
</dbReference>
<evidence type="ECO:0000259" key="11">
    <source>
        <dbReference type="Pfam" id="PF00850"/>
    </source>
</evidence>
<evidence type="ECO:0000256" key="7">
    <source>
        <dbReference type="ARBA" id="ARBA00023015"/>
    </source>
</evidence>
<dbReference type="GO" id="GO:0040029">
    <property type="term" value="P:epigenetic regulation of gene expression"/>
    <property type="evidence" value="ECO:0007669"/>
    <property type="project" value="TreeGrafter"/>
</dbReference>
<dbReference type="Pfam" id="PF00850">
    <property type="entry name" value="Hist_deacetyl"/>
    <property type="match status" value="1"/>
</dbReference>
<organism evidence="12 13">
    <name type="scientific">Apophysomyces ossiformis</name>
    <dbReference type="NCBI Taxonomy" id="679940"/>
    <lineage>
        <taxon>Eukaryota</taxon>
        <taxon>Fungi</taxon>
        <taxon>Fungi incertae sedis</taxon>
        <taxon>Mucoromycota</taxon>
        <taxon>Mucoromycotina</taxon>
        <taxon>Mucoromycetes</taxon>
        <taxon>Mucorales</taxon>
        <taxon>Mucorineae</taxon>
        <taxon>Mucoraceae</taxon>
        <taxon>Apophysomyces</taxon>
    </lineage>
</organism>
<name>A0A8H7BUD7_9FUNG</name>
<gene>
    <name evidence="12" type="primary">HDA1</name>
    <name evidence="12" type="ORF">EC973_005460</name>
</gene>
<dbReference type="InterPro" id="IPR023801">
    <property type="entry name" value="His_deacetylse_dom"/>
</dbReference>
<sequence length="580" mass="64848">MSHVRESTGRDTDHCGRRRRSDMPQPRVVPAEPEPSTLEQRSETLTRINTHDVVEMTTASQSSSSHKRLTSDNIYIPERKKVAKQQQQPSANAKPSLSNLLERRDIVDLTLSSDEDDYHDQGDEHADQDIFANDKVDKTIKIERDIVGHENGYLSDKEFPTRETASICDEDIEDAMIDSDIDEDNHEYYPMDEVDELTPSDLETEDVVDIRLLLPHTPKSVKPVDTNGTFTGISEKAKEKVNNGSAEGASNAGNSNDKTASGPGRPEQENDLFLSAERDDNPNVPLLTDASDQEKDTMPKVGSETVGDNTLTFSENCMDIDDDGSLSSAPQSLLDDMDVSIPEPETANHPESATAVQPSVNDAVVNQEKNVGSSKKPEKDDPISSDTPAHGSNGVTYTAAKSRRNALRFLKTGYVYDVIMSFHSNLNDEYEKHPEDPRRIYCIYREFEKHGLTAECQRLPILKAERRHILRVHDVEHLKNIKATKDMTRQQLLSTEEKYESIYLNSHSYESSLYSAGGVIEACKAVVQEKVKNAFAIVRPPGHHAYSDAAMGFCLLNNVAIATRYCMIEEKVNRVLIVDW</sequence>
<dbReference type="Gene3D" id="3.40.800.20">
    <property type="entry name" value="Histone deacetylase domain"/>
    <property type="match status" value="1"/>
</dbReference>
<feature type="compositionally biased region" description="Basic and acidic residues" evidence="10">
    <location>
        <begin position="1"/>
        <end position="15"/>
    </location>
</feature>
<keyword evidence="4" id="KW-0678">Repressor</keyword>
<dbReference type="PANTHER" id="PTHR10625:SF5">
    <property type="entry name" value="HISTONE DEACETYLASE"/>
    <property type="match status" value="1"/>
</dbReference>
<proteinExistence type="inferred from homology"/>
<dbReference type="InterPro" id="IPR023696">
    <property type="entry name" value="Ureohydrolase_dom_sf"/>
</dbReference>
<keyword evidence="8" id="KW-0804">Transcription</keyword>
<feature type="compositionally biased region" description="Basic and acidic residues" evidence="10">
    <location>
        <begin position="40"/>
        <end position="54"/>
    </location>
</feature>
<evidence type="ECO:0000256" key="2">
    <source>
        <dbReference type="ARBA" id="ARBA00007738"/>
    </source>
</evidence>
<dbReference type="GO" id="GO:0141221">
    <property type="term" value="F:histone deacetylase activity, hydrolytic mechanism"/>
    <property type="evidence" value="ECO:0007669"/>
    <property type="project" value="UniProtKB-EC"/>
</dbReference>
<dbReference type="Proteomes" id="UP000605846">
    <property type="component" value="Unassembled WGS sequence"/>
</dbReference>
<keyword evidence="13" id="KW-1185">Reference proteome</keyword>
<feature type="compositionally biased region" description="Polar residues" evidence="10">
    <location>
        <begin position="84"/>
        <end position="99"/>
    </location>
</feature>
<keyword evidence="5" id="KW-0378">Hydrolase</keyword>
<dbReference type="InterPro" id="IPR037138">
    <property type="entry name" value="His_deacetylse_dom_sf"/>
</dbReference>
<protein>
    <recommendedName>
        <fullName evidence="3">histone deacetylase</fullName>
        <ecNumber evidence="3">3.5.1.98</ecNumber>
    </recommendedName>
</protein>
<keyword evidence="9" id="KW-0539">Nucleus</keyword>
<dbReference type="SUPFAM" id="SSF52768">
    <property type="entry name" value="Arginase/deacetylase"/>
    <property type="match status" value="1"/>
</dbReference>
<evidence type="ECO:0000256" key="3">
    <source>
        <dbReference type="ARBA" id="ARBA00012111"/>
    </source>
</evidence>
<feature type="region of interest" description="Disordered" evidence="10">
    <location>
        <begin position="1"/>
        <end position="103"/>
    </location>
</feature>
<evidence type="ECO:0000313" key="12">
    <source>
        <dbReference type="EMBL" id="KAF7728834.1"/>
    </source>
</evidence>
<evidence type="ECO:0000256" key="10">
    <source>
        <dbReference type="SAM" id="MobiDB-lite"/>
    </source>
</evidence>
<evidence type="ECO:0000256" key="5">
    <source>
        <dbReference type="ARBA" id="ARBA00022801"/>
    </source>
</evidence>
<reference evidence="12" key="1">
    <citation type="submission" date="2020-01" db="EMBL/GenBank/DDBJ databases">
        <title>Genome Sequencing of Three Apophysomyces-Like Fungal Strains Confirms a Novel Fungal Genus in the Mucoromycota with divergent Burkholderia-like Endosymbiotic Bacteria.</title>
        <authorList>
            <person name="Stajich J.E."/>
            <person name="Macias A.M."/>
            <person name="Carter-House D."/>
            <person name="Lovett B."/>
            <person name="Kasson L.R."/>
            <person name="Berry K."/>
            <person name="Grigoriev I."/>
            <person name="Chang Y."/>
            <person name="Spatafora J."/>
            <person name="Kasson M.T."/>
        </authorList>
    </citation>
    <scope>NUCLEOTIDE SEQUENCE</scope>
    <source>
        <strain evidence="12">NRRL A-21654</strain>
    </source>
</reference>
<evidence type="ECO:0000256" key="6">
    <source>
        <dbReference type="ARBA" id="ARBA00022853"/>
    </source>
</evidence>
<feature type="domain" description="Histone deacetylase" evidence="11">
    <location>
        <begin position="433"/>
        <end position="580"/>
    </location>
</feature>